<dbReference type="GO" id="GO:0016301">
    <property type="term" value="F:kinase activity"/>
    <property type="evidence" value="ECO:0007669"/>
    <property type="project" value="UniProtKB-KW"/>
</dbReference>
<accession>A0ABW4SQI6</accession>
<evidence type="ECO:0000313" key="2">
    <source>
        <dbReference type="Proteomes" id="UP001597368"/>
    </source>
</evidence>
<dbReference type="EMBL" id="JBHUFV010000005">
    <property type="protein sequence ID" value="MFD1930792.1"/>
    <property type="molecule type" value="Genomic_DNA"/>
</dbReference>
<name>A0ABW4SQI6_9ACTN</name>
<dbReference type="SUPFAM" id="SSF52540">
    <property type="entry name" value="P-loop containing nucleoside triphosphate hydrolases"/>
    <property type="match status" value="1"/>
</dbReference>
<organism evidence="1 2">
    <name type="scientific">Nonomuraea mangrovi</name>
    <dbReference type="NCBI Taxonomy" id="2316207"/>
    <lineage>
        <taxon>Bacteria</taxon>
        <taxon>Bacillati</taxon>
        <taxon>Actinomycetota</taxon>
        <taxon>Actinomycetes</taxon>
        <taxon>Streptosporangiales</taxon>
        <taxon>Streptosporangiaceae</taxon>
        <taxon>Nonomuraea</taxon>
    </lineage>
</organism>
<keyword evidence="1" id="KW-0418">Kinase</keyword>
<protein>
    <submittedName>
        <fullName evidence="1">Shikimate kinase</fullName>
    </submittedName>
</protein>
<comment type="caution">
    <text evidence="1">The sequence shown here is derived from an EMBL/GenBank/DDBJ whole genome shotgun (WGS) entry which is preliminary data.</text>
</comment>
<evidence type="ECO:0000313" key="1">
    <source>
        <dbReference type="EMBL" id="MFD1930792.1"/>
    </source>
</evidence>
<keyword evidence="1" id="KW-0808">Transferase</keyword>
<dbReference type="InterPro" id="IPR031322">
    <property type="entry name" value="Shikimate/glucono_kinase"/>
</dbReference>
<proteinExistence type="predicted"/>
<dbReference type="Gene3D" id="3.40.50.300">
    <property type="entry name" value="P-loop containing nucleotide triphosphate hydrolases"/>
    <property type="match status" value="1"/>
</dbReference>
<keyword evidence="2" id="KW-1185">Reference proteome</keyword>
<sequence length="196" mass="21206">MTSSPWMVLIGPAATGKSTLGAIVAASTGRPFVDIDEIGAAYYAEAGWSMDRLRAHVEAVGRVRAEREWEPARAHAVRRAVADHPGAVLSLGAGHSNYTDPALFDEVRKALGVVEHVVLVLPSPDQDRSVAVLRERSLATKQTGWVTEDGHDFLAEWVRDRGNADLATVILHTDGEDPPASARRLSELLRAADQDR</sequence>
<gene>
    <name evidence="1" type="ORF">ACFSKW_04790</name>
</gene>
<dbReference type="InterPro" id="IPR027417">
    <property type="entry name" value="P-loop_NTPase"/>
</dbReference>
<dbReference type="Pfam" id="PF01202">
    <property type="entry name" value="SKI"/>
    <property type="match status" value="1"/>
</dbReference>
<dbReference type="RefSeq" id="WP_379569521.1">
    <property type="nucleotide sequence ID" value="NZ_JBHUFV010000005.1"/>
</dbReference>
<reference evidence="2" key="1">
    <citation type="journal article" date="2019" name="Int. J. Syst. Evol. Microbiol.">
        <title>The Global Catalogue of Microorganisms (GCM) 10K type strain sequencing project: providing services to taxonomists for standard genome sequencing and annotation.</title>
        <authorList>
            <consortium name="The Broad Institute Genomics Platform"/>
            <consortium name="The Broad Institute Genome Sequencing Center for Infectious Disease"/>
            <person name="Wu L."/>
            <person name="Ma J."/>
        </authorList>
    </citation>
    <scope>NUCLEOTIDE SEQUENCE [LARGE SCALE GENOMIC DNA]</scope>
    <source>
        <strain evidence="2">ICMP 6774ER</strain>
    </source>
</reference>
<dbReference type="Proteomes" id="UP001597368">
    <property type="component" value="Unassembled WGS sequence"/>
</dbReference>